<organism evidence="2 3">
    <name type="scientific">Candidatus Rickettsiella viridis</name>
    <dbReference type="NCBI Taxonomy" id="676208"/>
    <lineage>
        <taxon>Bacteria</taxon>
        <taxon>Pseudomonadati</taxon>
        <taxon>Pseudomonadota</taxon>
        <taxon>Gammaproteobacteria</taxon>
        <taxon>Legionellales</taxon>
        <taxon>Coxiellaceae</taxon>
        <taxon>Rickettsiella</taxon>
    </lineage>
</organism>
<dbReference type="Pfam" id="PF05114">
    <property type="entry name" value="MbnB_TglH_ChrH"/>
    <property type="match status" value="1"/>
</dbReference>
<dbReference type="Proteomes" id="UP000282483">
    <property type="component" value="Chromosome"/>
</dbReference>
<dbReference type="AlphaFoldDB" id="A0A2Z5V713"/>
<keyword evidence="3" id="KW-1185">Reference proteome</keyword>
<accession>A0A2Z5V713</accession>
<reference evidence="2 3" key="1">
    <citation type="submission" date="2017-03" db="EMBL/GenBank/DDBJ databases">
        <title>The genome sequence of Candidatus Rickettsiella viridis.</title>
        <authorList>
            <person name="Nikoh N."/>
            <person name="Tsuchida T."/>
            <person name="Yamaguchi K."/>
            <person name="Maeda T."/>
            <person name="Shigenobu S."/>
            <person name="Fukatsu T."/>
        </authorList>
    </citation>
    <scope>NUCLEOTIDE SEQUENCE [LARGE SCALE GENOMIC DNA]</scope>
    <source>
        <strain evidence="2 3">Ap-RA04</strain>
    </source>
</reference>
<dbReference type="KEGG" id="rvi:RVIR1_05320"/>
<dbReference type="OrthoDB" id="9763101at2"/>
<dbReference type="PANTHER" id="PTHR42194">
    <property type="entry name" value="UPF0276 PROTEIN HI_1600"/>
    <property type="match status" value="1"/>
</dbReference>
<dbReference type="InterPro" id="IPR036237">
    <property type="entry name" value="Xyl_isomerase-like_sf"/>
</dbReference>
<protein>
    <recommendedName>
        <fullName evidence="1">UPF0276 protein RVIR1_05320</fullName>
    </recommendedName>
</protein>
<gene>
    <name evidence="2" type="ORF">RVIR1_05320</name>
</gene>
<dbReference type="SUPFAM" id="SSF51658">
    <property type="entry name" value="Xylose isomerase-like"/>
    <property type="match status" value="1"/>
</dbReference>
<dbReference type="InterPro" id="IPR007801">
    <property type="entry name" value="MbnB/TglH/ChrH"/>
</dbReference>
<proteinExistence type="inferred from homology"/>
<dbReference type="EMBL" id="AP018005">
    <property type="protein sequence ID" value="BBB15037.1"/>
    <property type="molecule type" value="Genomic_DNA"/>
</dbReference>
<sequence>MDEVFLGFGLGLRAPHYSTILESRPKVDWFEAITEDYLVPGGRPLYYLNRIREHYPLVMHGVSLSIGSGDGINFEYLKKVKALAASIQPAWISDHLCWTGIQGLNMHDLLPLPYTEESLNHVVNKIKKVQDFLGRQILLENVSSYIEYQASMMKEWDFLAAIAEQADCFILLDINNIYVSSINHQFNPLDYLNAIPAHRVRQFHLAGHKNCGTHIIDTHDAPIIDSVWSLYAAAVRRFAKVSTMIERDDNIPALSELLTELQQARQIAETVWKEEDVFIS</sequence>
<evidence type="ECO:0000313" key="3">
    <source>
        <dbReference type="Proteomes" id="UP000282483"/>
    </source>
</evidence>
<dbReference type="PANTHER" id="PTHR42194:SF1">
    <property type="entry name" value="UPF0276 PROTEIN HI_1600"/>
    <property type="match status" value="1"/>
</dbReference>
<evidence type="ECO:0000256" key="1">
    <source>
        <dbReference type="HAMAP-Rule" id="MF_00697"/>
    </source>
</evidence>
<dbReference type="RefSeq" id="WP_126322530.1">
    <property type="nucleotide sequence ID" value="NZ_AP018005.1"/>
</dbReference>
<dbReference type="NCBIfam" id="NF003818">
    <property type="entry name" value="PRK05409.1"/>
    <property type="match status" value="1"/>
</dbReference>
<dbReference type="Gene3D" id="3.20.20.150">
    <property type="entry name" value="Divalent-metal-dependent TIM barrel enzymes"/>
    <property type="match status" value="1"/>
</dbReference>
<name>A0A2Z5V713_9COXI</name>
<dbReference type="HAMAP" id="MF_00697">
    <property type="entry name" value="UPF0276"/>
    <property type="match status" value="1"/>
</dbReference>
<evidence type="ECO:0000313" key="2">
    <source>
        <dbReference type="EMBL" id="BBB15037.1"/>
    </source>
</evidence>
<comment type="similarity">
    <text evidence="1">Belongs to the UPF0276 family.</text>
</comment>